<dbReference type="InterPro" id="IPR034660">
    <property type="entry name" value="DinB/YfiT-like"/>
</dbReference>
<feature type="domain" description="Mycothiol-dependent maleylpyruvate isomerase metal-binding" evidence="1">
    <location>
        <begin position="13"/>
        <end position="142"/>
    </location>
</feature>
<name>A0A1M7MT38_9ACTN</name>
<dbReference type="Pfam" id="PF11716">
    <property type="entry name" value="MDMPI_N"/>
    <property type="match status" value="1"/>
</dbReference>
<dbReference type="RefSeq" id="WP_073253680.1">
    <property type="nucleotide sequence ID" value="NZ_FRCS01000002.1"/>
</dbReference>
<dbReference type="InterPro" id="IPR017517">
    <property type="entry name" value="Maleyloyr_isom"/>
</dbReference>
<evidence type="ECO:0000313" key="3">
    <source>
        <dbReference type="Proteomes" id="UP000184440"/>
    </source>
</evidence>
<dbReference type="NCBIfam" id="TIGR03083">
    <property type="entry name" value="maleylpyruvate isomerase family mycothiol-dependent enzyme"/>
    <property type="match status" value="1"/>
</dbReference>
<evidence type="ECO:0000313" key="2">
    <source>
        <dbReference type="EMBL" id="SHM94266.1"/>
    </source>
</evidence>
<proteinExistence type="predicted"/>
<dbReference type="EMBL" id="FRCS01000002">
    <property type="protein sequence ID" value="SHM94266.1"/>
    <property type="molecule type" value="Genomic_DNA"/>
</dbReference>
<protein>
    <submittedName>
        <fullName evidence="2">TIGR03083 family protein</fullName>
    </submittedName>
</protein>
<keyword evidence="3" id="KW-1185">Reference proteome</keyword>
<dbReference type="AlphaFoldDB" id="A0A1M7MT38"/>
<dbReference type="GO" id="GO:0046872">
    <property type="term" value="F:metal ion binding"/>
    <property type="evidence" value="ECO:0007669"/>
    <property type="project" value="InterPro"/>
</dbReference>
<evidence type="ECO:0000259" key="1">
    <source>
        <dbReference type="Pfam" id="PF11716"/>
    </source>
</evidence>
<sequence>MGELRQEIEDALPRAHERFVALVRSVDPAAAVRTVPACPDWSVAELAAHVLTVYRRALGDRRRSATPEETATLNAQCLAEVPERDLAALADLLDADGPASFAVLRSFPGDLSFRFHGGTRTTVTPVSAVILGEVLIHGRDLAEATGDDWVIPADEASLVLRGANLPGPDGLPPIFATWLQPGGETLLAATATTSDPVGALTAFFRRTAPTTPELVALSRYLRSV</sequence>
<gene>
    <name evidence="2" type="ORF">SAMN05443668_102258</name>
</gene>
<dbReference type="OrthoDB" id="3669840at2"/>
<dbReference type="Gene3D" id="1.20.120.450">
    <property type="entry name" value="dinb family like domain"/>
    <property type="match status" value="1"/>
</dbReference>
<accession>A0A1M7MT38</accession>
<dbReference type="SUPFAM" id="SSF109854">
    <property type="entry name" value="DinB/YfiT-like putative metalloenzymes"/>
    <property type="match status" value="1"/>
</dbReference>
<dbReference type="Proteomes" id="UP000184440">
    <property type="component" value="Unassembled WGS sequence"/>
</dbReference>
<organism evidence="2 3">
    <name type="scientific">Cryptosporangium aurantiacum</name>
    <dbReference type="NCBI Taxonomy" id="134849"/>
    <lineage>
        <taxon>Bacteria</taxon>
        <taxon>Bacillati</taxon>
        <taxon>Actinomycetota</taxon>
        <taxon>Actinomycetes</taxon>
        <taxon>Cryptosporangiales</taxon>
        <taxon>Cryptosporangiaceae</taxon>
        <taxon>Cryptosporangium</taxon>
    </lineage>
</organism>
<reference evidence="2 3" key="1">
    <citation type="submission" date="2016-11" db="EMBL/GenBank/DDBJ databases">
        <authorList>
            <person name="Jaros S."/>
            <person name="Januszkiewicz K."/>
            <person name="Wedrychowicz H."/>
        </authorList>
    </citation>
    <scope>NUCLEOTIDE SEQUENCE [LARGE SCALE GENOMIC DNA]</scope>
    <source>
        <strain evidence="2 3">DSM 46144</strain>
    </source>
</reference>
<dbReference type="InterPro" id="IPR024344">
    <property type="entry name" value="MDMPI_metal-binding"/>
</dbReference>